<gene>
    <name evidence="2" type="ORF">I551_6933</name>
</gene>
<dbReference type="Proteomes" id="UP000020681">
    <property type="component" value="Unassembled WGS sequence"/>
</dbReference>
<evidence type="ECO:0000313" key="3">
    <source>
        <dbReference type="Proteomes" id="UP000020681"/>
    </source>
</evidence>
<proteinExistence type="predicted"/>
<name>A0ABN0QQ33_MYCUL</name>
<accession>A0ABN0QQ33</accession>
<sequence length="182" mass="19555">MSISGDLEHARHLALAADEDAARELLIALLPQIEQADRDDLALQVFAQLGEIYLVRGTTEGVRECVRRIRDYLASYSKILDGTLPEAAAQYSCRTPKSGTSSAAIPSAPPCCRLACARPRAITKAPRGNSPRWPTQPARSSPTLPVSTGSCSPTPGFCAQARCATTIYTPTRCRIGNPCSKR</sequence>
<feature type="compositionally biased region" description="Polar residues" evidence="1">
    <location>
        <begin position="137"/>
        <end position="152"/>
    </location>
</feature>
<reference evidence="2 3" key="1">
    <citation type="submission" date="2014-01" db="EMBL/GenBank/DDBJ databases">
        <authorList>
            <person name="Dobos K."/>
            <person name="Lenaerts A."/>
            <person name="Ordway D."/>
            <person name="DeGroote M.A."/>
            <person name="Parker T."/>
            <person name="Sizemore C."/>
            <person name="Tallon L.J."/>
            <person name="Sadzewicz L.K."/>
            <person name="Sengamalay N."/>
            <person name="Fraser C.M."/>
            <person name="Hine E."/>
            <person name="Shefchek K.A."/>
            <person name="Das S.P."/>
            <person name="Tettelin H."/>
        </authorList>
    </citation>
    <scope>NUCLEOTIDE SEQUENCE [LARGE SCALE GENOMIC DNA]</scope>
    <source>
        <strain evidence="2 3">Harvey</strain>
    </source>
</reference>
<evidence type="ECO:0000313" key="2">
    <source>
        <dbReference type="EMBL" id="EUA86768.1"/>
    </source>
</evidence>
<feature type="region of interest" description="Disordered" evidence="1">
    <location>
        <begin position="125"/>
        <end position="152"/>
    </location>
</feature>
<keyword evidence="3" id="KW-1185">Reference proteome</keyword>
<dbReference type="EMBL" id="JAOL01000170">
    <property type="protein sequence ID" value="EUA86768.1"/>
    <property type="molecule type" value="Genomic_DNA"/>
</dbReference>
<evidence type="ECO:0000256" key="1">
    <source>
        <dbReference type="SAM" id="MobiDB-lite"/>
    </source>
</evidence>
<protein>
    <submittedName>
        <fullName evidence="2">Uncharacterized protein</fullName>
    </submittedName>
</protein>
<organism evidence="2 3">
    <name type="scientific">Mycobacterium ulcerans str. Harvey</name>
    <dbReference type="NCBI Taxonomy" id="1299332"/>
    <lineage>
        <taxon>Bacteria</taxon>
        <taxon>Bacillati</taxon>
        <taxon>Actinomycetota</taxon>
        <taxon>Actinomycetes</taxon>
        <taxon>Mycobacteriales</taxon>
        <taxon>Mycobacteriaceae</taxon>
        <taxon>Mycobacterium</taxon>
        <taxon>Mycobacterium ulcerans group</taxon>
    </lineage>
</organism>
<comment type="caution">
    <text evidence="2">The sequence shown here is derived from an EMBL/GenBank/DDBJ whole genome shotgun (WGS) entry which is preliminary data.</text>
</comment>